<dbReference type="EMBL" id="SNVV01000001">
    <property type="protein sequence ID" value="TDN56900.1"/>
    <property type="molecule type" value="Genomic_DNA"/>
</dbReference>
<gene>
    <name evidence="3" type="ORF">C7389_101279</name>
</gene>
<keyword evidence="4" id="KW-1185">Reference proteome</keyword>
<feature type="domain" description="CHASE2" evidence="2">
    <location>
        <begin position="51"/>
        <end position="387"/>
    </location>
</feature>
<feature type="transmembrane region" description="Helical" evidence="1">
    <location>
        <begin position="485"/>
        <end position="507"/>
    </location>
</feature>
<keyword evidence="1" id="KW-0472">Membrane</keyword>
<evidence type="ECO:0000313" key="3">
    <source>
        <dbReference type="EMBL" id="TDN56900.1"/>
    </source>
</evidence>
<sequence length="556" mass="60235">MHAASPGPRRASNALRAAGRSLLRIGVLFLLACLVREVANLDKLLGNASQIVAAHLVTPDYMHRREARWPAGQQVGKPLVVLLSEGDLAALGYAYPPPYDLHADLLRRLAEDGAQSIFIDFSFKDDRGDRESMAVLEEQIDALAVRQPPLPLLLGVFGAPSEGSDCWGVVPGLAKRLLEPPGGGCRLARAAEEGGRLLPVNISLDWPGEDGVVLYRDHGADCERPECTKAPFSPAYALLDEAQRAAAPGTMEIVWVAEPSAAAEQKHCVRGLGSLFTDGLEAARLRCPLIDVLTVTQLLDMEDAPRRALVEGRAIFYGGRLELSGDQWPVALHGQLPGVFVHAMAYDNLMTYGPSGVKHQGAMIAWVQSLPASWGVGFYDAMLVLSAIAVVLLPPLARRLRAATRRSGVWRLARLARLRWCLLPAGLPLLAIALMAWPSAYAGVLAAAALYLLIRATFCPAYLGFLLLGGLLSVAAYFWLDLGPIYVLTWIAMFEVVVMLQAALDGWHREAHRLRRGLPAVAPVLERLVVGVTHAVLCRLTSRRRSPCLSRESSSI</sequence>
<protein>
    <submittedName>
        <fullName evidence="3">CHASE2 domain-containing sensor protein</fullName>
    </submittedName>
</protein>
<dbReference type="RefSeq" id="WP_133587609.1">
    <property type="nucleotide sequence ID" value="NZ_SNVV01000001.1"/>
</dbReference>
<evidence type="ECO:0000256" key="1">
    <source>
        <dbReference type="SAM" id="Phobius"/>
    </source>
</evidence>
<keyword evidence="1" id="KW-1133">Transmembrane helix</keyword>
<feature type="transmembrane region" description="Helical" evidence="1">
    <location>
        <begin position="439"/>
        <end position="454"/>
    </location>
</feature>
<reference evidence="3 4" key="1">
    <citation type="submission" date="2019-03" db="EMBL/GenBank/DDBJ databases">
        <title>Genomic Encyclopedia of Type Strains, Phase IV (KMG-IV): sequencing the most valuable type-strain genomes for metagenomic binning, comparative biology and taxonomic classification.</title>
        <authorList>
            <person name="Goeker M."/>
        </authorList>
    </citation>
    <scope>NUCLEOTIDE SEQUENCE [LARGE SCALE GENOMIC DNA]</scope>
    <source>
        <strain evidence="3 4">DSM 12121</strain>
    </source>
</reference>
<evidence type="ECO:0000313" key="4">
    <source>
        <dbReference type="Proteomes" id="UP000295129"/>
    </source>
</evidence>
<accession>A0A4R6EF75</accession>
<evidence type="ECO:0000259" key="2">
    <source>
        <dbReference type="SMART" id="SM01080"/>
    </source>
</evidence>
<dbReference type="Pfam" id="PF05226">
    <property type="entry name" value="CHASE2"/>
    <property type="match status" value="1"/>
</dbReference>
<feature type="transmembrane region" description="Helical" evidence="1">
    <location>
        <begin position="461"/>
        <end position="479"/>
    </location>
</feature>
<feature type="transmembrane region" description="Helical" evidence="1">
    <location>
        <begin position="415"/>
        <end position="433"/>
    </location>
</feature>
<proteinExistence type="predicted"/>
<feature type="transmembrane region" description="Helical" evidence="1">
    <location>
        <begin position="372"/>
        <end position="394"/>
    </location>
</feature>
<dbReference type="Proteomes" id="UP000295129">
    <property type="component" value="Unassembled WGS sequence"/>
</dbReference>
<comment type="caution">
    <text evidence="3">The sequence shown here is derived from an EMBL/GenBank/DDBJ whole genome shotgun (WGS) entry which is preliminary data.</text>
</comment>
<dbReference type="InterPro" id="IPR007890">
    <property type="entry name" value="CHASE2"/>
</dbReference>
<dbReference type="SMART" id="SM01080">
    <property type="entry name" value="CHASE2"/>
    <property type="match status" value="1"/>
</dbReference>
<dbReference type="OrthoDB" id="7348688at2"/>
<name>A0A4R6EF75_9RHOO</name>
<dbReference type="AlphaFoldDB" id="A0A4R6EF75"/>
<keyword evidence="1" id="KW-0812">Transmembrane</keyword>
<organism evidence="3 4">
    <name type="scientific">Azoarcus indigens</name>
    <dbReference type="NCBI Taxonomy" id="29545"/>
    <lineage>
        <taxon>Bacteria</taxon>
        <taxon>Pseudomonadati</taxon>
        <taxon>Pseudomonadota</taxon>
        <taxon>Betaproteobacteria</taxon>
        <taxon>Rhodocyclales</taxon>
        <taxon>Zoogloeaceae</taxon>
        <taxon>Azoarcus</taxon>
    </lineage>
</organism>